<name>A0A4R5AEW6_9ACTN</name>
<keyword evidence="2" id="KW-1185">Reference proteome</keyword>
<dbReference type="AlphaFoldDB" id="A0A4R5AEW6"/>
<protein>
    <submittedName>
        <fullName evidence="1">Uncharacterized protein</fullName>
    </submittedName>
</protein>
<organism evidence="1 2">
    <name type="scientific">Jiangella aurantiaca</name>
    <dbReference type="NCBI Taxonomy" id="2530373"/>
    <lineage>
        <taxon>Bacteria</taxon>
        <taxon>Bacillati</taxon>
        <taxon>Actinomycetota</taxon>
        <taxon>Actinomycetes</taxon>
        <taxon>Jiangellales</taxon>
        <taxon>Jiangellaceae</taxon>
        <taxon>Jiangella</taxon>
    </lineage>
</organism>
<reference evidence="1 2" key="1">
    <citation type="submission" date="2019-02" db="EMBL/GenBank/DDBJ databases">
        <title>Draft genome sequences of novel Actinobacteria.</title>
        <authorList>
            <person name="Sahin N."/>
            <person name="Ay H."/>
            <person name="Saygin H."/>
        </authorList>
    </citation>
    <scope>NUCLEOTIDE SEQUENCE [LARGE SCALE GENOMIC DNA]</scope>
    <source>
        <strain evidence="1 2">8K307</strain>
    </source>
</reference>
<proteinExistence type="predicted"/>
<comment type="caution">
    <text evidence="1">The sequence shown here is derived from an EMBL/GenBank/DDBJ whole genome shotgun (WGS) entry which is preliminary data.</text>
</comment>
<evidence type="ECO:0000313" key="1">
    <source>
        <dbReference type="EMBL" id="TDD69709.1"/>
    </source>
</evidence>
<dbReference type="Proteomes" id="UP000295217">
    <property type="component" value="Unassembled WGS sequence"/>
</dbReference>
<evidence type="ECO:0000313" key="2">
    <source>
        <dbReference type="Proteomes" id="UP000295217"/>
    </source>
</evidence>
<dbReference type="RefSeq" id="WP_132103412.1">
    <property type="nucleotide sequence ID" value="NZ_SMLB01000013.1"/>
</dbReference>
<dbReference type="EMBL" id="SMLB01000013">
    <property type="protein sequence ID" value="TDD69709.1"/>
    <property type="molecule type" value="Genomic_DNA"/>
</dbReference>
<sequence>MSAHKPLGPLRRWLVDEATPQRLILAFILAVLALSSALAMLADTQDTGRSEMIEIEGPARTG</sequence>
<gene>
    <name evidence="1" type="ORF">E1262_12205</name>
</gene>
<accession>A0A4R5AEW6</accession>